<dbReference type="PANTHER" id="PTHR46696">
    <property type="entry name" value="P450, PUTATIVE (EUROFUNG)-RELATED"/>
    <property type="match status" value="1"/>
</dbReference>
<organism evidence="3 4">
    <name type="scientific">Seohaeicola saemankumensis</name>
    <dbReference type="NCBI Taxonomy" id="481181"/>
    <lineage>
        <taxon>Bacteria</taxon>
        <taxon>Pseudomonadati</taxon>
        <taxon>Pseudomonadota</taxon>
        <taxon>Alphaproteobacteria</taxon>
        <taxon>Rhodobacterales</taxon>
        <taxon>Roseobacteraceae</taxon>
        <taxon>Seohaeicola</taxon>
    </lineage>
</organism>
<dbReference type="Pfam" id="PF00067">
    <property type="entry name" value="p450"/>
    <property type="match status" value="1"/>
</dbReference>
<proteinExistence type="inferred from homology"/>
<protein>
    <submittedName>
        <fullName evidence="3">Cytochrome P450</fullName>
    </submittedName>
</protein>
<keyword evidence="2" id="KW-0479">Metal-binding</keyword>
<dbReference type="Gene3D" id="1.10.630.10">
    <property type="entry name" value="Cytochrome P450"/>
    <property type="match status" value="1"/>
</dbReference>
<dbReference type="InterPro" id="IPR017972">
    <property type="entry name" value="Cyt_P450_CS"/>
</dbReference>
<dbReference type="Proteomes" id="UP001597151">
    <property type="component" value="Unassembled WGS sequence"/>
</dbReference>
<dbReference type="PRINTS" id="PR00359">
    <property type="entry name" value="BP450"/>
</dbReference>
<sequence length="418" mass="45323">MQKDTMAQDDPKPEMPFLMEDTGLVRIPFKALMADPHGMFRAARSLGPVAGFSDGSAMMLRAADVQRMFGDPRIRQIGVEGMQAAGVAEGPFLAWARETLLLSHGRDHVRRRTPLARAFAYPLMNMLRPSIRRAADRLVADWTPGEALDLRDTFAAQLPARTIAEILGAPEADVPEFTSLVYRMTKGLAFGTLPEEFDDIHAAAAQLHAYVDRLLSDSRTTPRDDFLSAYVARVDAEGDLSPTEIITQIVTVIIGGADTTRAAMTALVSLLLDHRDQWDMVCADPGMAAGAVAEGLRFEPSIGSIPVFTLEPIEASGVVIPAYRVLSLSMMSAMRDDALYADPDRFDIRRTDHPRLHLVFGGGPHRCLGEALARAELEEGLIALTQAWPGLTRQGPAVRMTGVGGIRSASNLTVVPAA</sequence>
<dbReference type="PROSITE" id="PS00086">
    <property type="entry name" value="CYTOCHROME_P450"/>
    <property type="match status" value="1"/>
</dbReference>
<keyword evidence="4" id="KW-1185">Reference proteome</keyword>
<keyword evidence="2" id="KW-0408">Iron</keyword>
<gene>
    <name evidence="3" type="ORF">ACFQ3C_08305</name>
</gene>
<comment type="caution">
    <text evidence="3">The sequence shown here is derived from an EMBL/GenBank/DDBJ whole genome shotgun (WGS) entry which is preliminary data.</text>
</comment>
<dbReference type="RefSeq" id="WP_380790447.1">
    <property type="nucleotide sequence ID" value="NZ_JBHTKR010000003.1"/>
</dbReference>
<keyword evidence="2" id="KW-0349">Heme</keyword>
<evidence type="ECO:0000313" key="3">
    <source>
        <dbReference type="EMBL" id="MFD1194671.1"/>
    </source>
</evidence>
<evidence type="ECO:0000256" key="1">
    <source>
        <dbReference type="ARBA" id="ARBA00010617"/>
    </source>
</evidence>
<dbReference type="PRINTS" id="PR00385">
    <property type="entry name" value="P450"/>
</dbReference>
<keyword evidence="2" id="KW-0560">Oxidoreductase</keyword>
<keyword evidence="2" id="KW-0503">Monooxygenase</keyword>
<comment type="similarity">
    <text evidence="1 2">Belongs to the cytochrome P450 family.</text>
</comment>
<evidence type="ECO:0000256" key="2">
    <source>
        <dbReference type="RuleBase" id="RU000461"/>
    </source>
</evidence>
<name>A0ABW3TDW9_9RHOB</name>
<dbReference type="PANTHER" id="PTHR46696:SF1">
    <property type="entry name" value="CYTOCHROME P450 YJIB-RELATED"/>
    <property type="match status" value="1"/>
</dbReference>
<evidence type="ECO:0000313" key="4">
    <source>
        <dbReference type="Proteomes" id="UP001597151"/>
    </source>
</evidence>
<dbReference type="EMBL" id="JBHTKR010000003">
    <property type="protein sequence ID" value="MFD1194671.1"/>
    <property type="molecule type" value="Genomic_DNA"/>
</dbReference>
<dbReference type="InterPro" id="IPR036396">
    <property type="entry name" value="Cyt_P450_sf"/>
</dbReference>
<accession>A0ABW3TDW9</accession>
<dbReference type="InterPro" id="IPR001128">
    <property type="entry name" value="Cyt_P450"/>
</dbReference>
<dbReference type="SUPFAM" id="SSF48264">
    <property type="entry name" value="Cytochrome P450"/>
    <property type="match status" value="1"/>
</dbReference>
<reference evidence="4" key="1">
    <citation type="journal article" date="2019" name="Int. J. Syst. Evol. Microbiol.">
        <title>The Global Catalogue of Microorganisms (GCM) 10K type strain sequencing project: providing services to taxonomists for standard genome sequencing and annotation.</title>
        <authorList>
            <consortium name="The Broad Institute Genomics Platform"/>
            <consortium name="The Broad Institute Genome Sequencing Center for Infectious Disease"/>
            <person name="Wu L."/>
            <person name="Ma J."/>
        </authorList>
    </citation>
    <scope>NUCLEOTIDE SEQUENCE [LARGE SCALE GENOMIC DNA]</scope>
    <source>
        <strain evidence="4">CCUG 55328</strain>
    </source>
</reference>
<dbReference type="InterPro" id="IPR002397">
    <property type="entry name" value="Cyt_P450_B"/>
</dbReference>